<comment type="caution">
    <text evidence="1">The sequence shown here is derived from an EMBL/GenBank/DDBJ whole genome shotgun (WGS) entry which is preliminary data.</text>
</comment>
<accession>A0A2I0KUW8</accession>
<proteinExistence type="predicted"/>
<sequence>MEQTFERRFHQRLDQRFKELRTMLGDLNLRADQNAGDGDQAQRVLPREPPVVQRVSHRIQYYEDSDKESGVTYDQFAHQQRNRGNRQDAGDFNLKANIPIFNGCLNIEEFLD</sequence>
<organism evidence="1 2">
    <name type="scientific">Punica granatum</name>
    <name type="common">Pomegranate</name>
    <dbReference type="NCBI Taxonomy" id="22663"/>
    <lineage>
        <taxon>Eukaryota</taxon>
        <taxon>Viridiplantae</taxon>
        <taxon>Streptophyta</taxon>
        <taxon>Embryophyta</taxon>
        <taxon>Tracheophyta</taxon>
        <taxon>Spermatophyta</taxon>
        <taxon>Magnoliopsida</taxon>
        <taxon>eudicotyledons</taxon>
        <taxon>Gunneridae</taxon>
        <taxon>Pentapetalae</taxon>
        <taxon>rosids</taxon>
        <taxon>malvids</taxon>
        <taxon>Myrtales</taxon>
        <taxon>Lythraceae</taxon>
        <taxon>Punica</taxon>
    </lineage>
</organism>
<reference evidence="1 2" key="1">
    <citation type="submission" date="2017-11" db="EMBL/GenBank/DDBJ databases">
        <title>De-novo sequencing of pomegranate (Punica granatum L.) genome.</title>
        <authorList>
            <person name="Akparov Z."/>
            <person name="Amiraslanov A."/>
            <person name="Hajiyeva S."/>
            <person name="Abbasov M."/>
            <person name="Kaur K."/>
            <person name="Hamwieh A."/>
            <person name="Solovyev V."/>
            <person name="Salamov A."/>
            <person name="Braich B."/>
            <person name="Kosarev P."/>
            <person name="Mahmoud A."/>
            <person name="Hajiyev E."/>
            <person name="Babayeva S."/>
            <person name="Izzatullayeva V."/>
            <person name="Mammadov A."/>
            <person name="Mammadov A."/>
            <person name="Sharifova S."/>
            <person name="Ojaghi J."/>
            <person name="Eynullazada K."/>
            <person name="Bayramov B."/>
            <person name="Abdulazimova A."/>
            <person name="Shahmuradov I."/>
        </authorList>
    </citation>
    <scope>NUCLEOTIDE SEQUENCE [LARGE SCALE GENOMIC DNA]</scope>
    <source>
        <strain evidence="2">cv. AG2017</strain>
        <tissue evidence="1">Leaf</tissue>
    </source>
</reference>
<dbReference type="EMBL" id="PGOL01000332">
    <property type="protein sequence ID" value="PKI72269.1"/>
    <property type="molecule type" value="Genomic_DNA"/>
</dbReference>
<evidence type="ECO:0000313" key="2">
    <source>
        <dbReference type="Proteomes" id="UP000233551"/>
    </source>
</evidence>
<protein>
    <submittedName>
        <fullName evidence="1">Uncharacterized protein</fullName>
    </submittedName>
</protein>
<evidence type="ECO:0000313" key="1">
    <source>
        <dbReference type="EMBL" id="PKI72269.1"/>
    </source>
</evidence>
<keyword evidence="2" id="KW-1185">Reference proteome</keyword>
<dbReference type="Proteomes" id="UP000233551">
    <property type="component" value="Unassembled WGS sequence"/>
</dbReference>
<dbReference type="AlphaFoldDB" id="A0A2I0KUW8"/>
<gene>
    <name evidence="1" type="ORF">CRG98_007343</name>
</gene>
<name>A0A2I0KUW8_PUNGR</name>